<dbReference type="EMBL" id="JABEPP010000002">
    <property type="protein sequence ID" value="NNM71898.1"/>
    <property type="molecule type" value="Genomic_DNA"/>
</dbReference>
<accession>A0A849I3G1</accession>
<evidence type="ECO:0000313" key="4">
    <source>
        <dbReference type="Proteomes" id="UP000564885"/>
    </source>
</evidence>
<dbReference type="InterPro" id="IPR003399">
    <property type="entry name" value="Mce/MlaD"/>
</dbReference>
<dbReference type="AlphaFoldDB" id="A0A849I3G1"/>
<feature type="domain" description="Mce/MlaD" evidence="2">
    <location>
        <begin position="39"/>
        <end position="116"/>
    </location>
</feature>
<evidence type="ECO:0000259" key="2">
    <source>
        <dbReference type="Pfam" id="PF02470"/>
    </source>
</evidence>
<keyword evidence="1" id="KW-0812">Transmembrane</keyword>
<dbReference type="PANTHER" id="PTHR36698">
    <property type="entry name" value="BLL5892 PROTEIN"/>
    <property type="match status" value="1"/>
</dbReference>
<keyword evidence="4" id="KW-1185">Reference proteome</keyword>
<evidence type="ECO:0000313" key="3">
    <source>
        <dbReference type="EMBL" id="NNM71898.1"/>
    </source>
</evidence>
<proteinExistence type="predicted"/>
<dbReference type="Pfam" id="PF02470">
    <property type="entry name" value="MlaD"/>
    <property type="match status" value="1"/>
</dbReference>
<dbReference type="PANTHER" id="PTHR36698:SF2">
    <property type="entry name" value="MCE_MLAD DOMAIN-CONTAINING PROTEIN"/>
    <property type="match status" value="1"/>
</dbReference>
<dbReference type="Proteomes" id="UP000564885">
    <property type="component" value="Unassembled WGS sequence"/>
</dbReference>
<evidence type="ECO:0000256" key="1">
    <source>
        <dbReference type="SAM" id="Phobius"/>
    </source>
</evidence>
<dbReference type="RefSeq" id="WP_171217425.1">
    <property type="nucleotide sequence ID" value="NZ_JABEPP010000002.1"/>
</dbReference>
<comment type="caution">
    <text evidence="3">The sequence shown here is derived from an EMBL/GenBank/DDBJ whole genome shotgun (WGS) entry which is preliminary data.</text>
</comment>
<keyword evidence="1" id="KW-0472">Membrane</keyword>
<protein>
    <submittedName>
        <fullName evidence="3">MCE family protein</fullName>
    </submittedName>
</protein>
<organism evidence="3 4">
    <name type="scientific">Enterovirga aerilata</name>
    <dbReference type="NCBI Taxonomy" id="2730920"/>
    <lineage>
        <taxon>Bacteria</taxon>
        <taxon>Pseudomonadati</taxon>
        <taxon>Pseudomonadota</taxon>
        <taxon>Alphaproteobacteria</taxon>
        <taxon>Hyphomicrobiales</taxon>
        <taxon>Methylobacteriaceae</taxon>
        <taxon>Enterovirga</taxon>
    </lineage>
</organism>
<reference evidence="3 4" key="1">
    <citation type="submission" date="2020-04" db="EMBL/GenBank/DDBJ databases">
        <title>Enterovirga sp. isolate from soil.</title>
        <authorList>
            <person name="Chea S."/>
            <person name="Kim D.-U."/>
        </authorList>
    </citation>
    <scope>NUCLEOTIDE SEQUENCE [LARGE SCALE GENOMIC DNA]</scope>
    <source>
        <strain evidence="3 4">DB1703</strain>
    </source>
</reference>
<gene>
    <name evidence="3" type="ORF">HJG44_05735</name>
</gene>
<name>A0A849I3G1_9HYPH</name>
<sequence>METRANYAIIGVFTLAVIIAGFGFVYWFSGSDTGARRTPYKVEFSGSVAGLSKGAPVLFNGIRVGDVTDVYFEADKPQQAFARIEVQPDTPIKADTRANLDVALLSGTAVVALTGGSPEAGPIQKRPGEDIATIVAERGGLGSIIETAKGTAERANVLIENLNSIVAANRDSITRTVQNVETFSSALSANAPQIERALASIGQAAERIGPVAGKLETLTDETTALIRSVDRQRVARIVENVDGVLQTVGENRQRIANVMQDASTLVRGLADAVPHLQQTITDAGRVMAAVDPVKLNGIVEGASRFATALGNSARDVENTIRNANSLTAKLDAASSRIDGVLKAAENFLGSAAGEEGKSTFATIREAAEKFGAASDNLSRRATEIAQGVTRFTGSGTRQVEGVAVDARRTLNTVGRAAQNLERNPQSIIFGGRPSLPEYGR</sequence>
<feature type="transmembrane region" description="Helical" evidence="1">
    <location>
        <begin position="7"/>
        <end position="28"/>
    </location>
</feature>
<keyword evidence="1" id="KW-1133">Transmembrane helix</keyword>